<feature type="repeat" description="ANK" evidence="8">
    <location>
        <begin position="42"/>
        <end position="74"/>
    </location>
</feature>
<comment type="catalytic activity">
    <reaction evidence="7 9">
        <text>L-arginyl-[protein] + NAD(+) = N(omega)-(ADP-D-ribosyl)-L-arginyl-[protein] + nicotinamide + H(+)</text>
        <dbReference type="Rhea" id="RHEA:19149"/>
        <dbReference type="Rhea" id="RHEA-COMP:10532"/>
        <dbReference type="Rhea" id="RHEA-COMP:15087"/>
        <dbReference type="ChEBI" id="CHEBI:15378"/>
        <dbReference type="ChEBI" id="CHEBI:17154"/>
        <dbReference type="ChEBI" id="CHEBI:29965"/>
        <dbReference type="ChEBI" id="CHEBI:57540"/>
        <dbReference type="ChEBI" id="CHEBI:142554"/>
        <dbReference type="EC" id="2.4.2.31"/>
    </reaction>
</comment>
<reference evidence="11" key="1">
    <citation type="submission" date="2021-02" db="EMBL/GenBank/DDBJ databases">
        <authorList>
            <person name="Nowell W R."/>
        </authorList>
    </citation>
    <scope>NUCLEOTIDE SEQUENCE</scope>
</reference>
<feature type="transmembrane region" description="Helical" evidence="10">
    <location>
        <begin position="435"/>
        <end position="455"/>
    </location>
</feature>
<dbReference type="EMBL" id="CAJOAX010008582">
    <property type="protein sequence ID" value="CAF4037309.1"/>
    <property type="molecule type" value="Genomic_DNA"/>
</dbReference>
<evidence type="ECO:0000313" key="11">
    <source>
        <dbReference type="EMBL" id="CAF4037309.1"/>
    </source>
</evidence>
<dbReference type="InterPro" id="IPR036770">
    <property type="entry name" value="Ankyrin_rpt-contain_sf"/>
</dbReference>
<evidence type="ECO:0000256" key="9">
    <source>
        <dbReference type="RuleBase" id="RU361228"/>
    </source>
</evidence>
<evidence type="ECO:0000256" key="2">
    <source>
        <dbReference type="ARBA" id="ARBA00022676"/>
    </source>
</evidence>
<evidence type="ECO:0000313" key="12">
    <source>
        <dbReference type="Proteomes" id="UP000663823"/>
    </source>
</evidence>
<comment type="caution">
    <text evidence="11">The sequence shown here is derived from an EMBL/GenBank/DDBJ whole genome shotgun (WGS) entry which is preliminary data.</text>
</comment>
<keyword evidence="9" id="KW-0521">NADP</keyword>
<dbReference type="SUPFAM" id="SSF48403">
    <property type="entry name" value="Ankyrin repeat"/>
    <property type="match status" value="1"/>
</dbReference>
<dbReference type="PROSITE" id="PS50088">
    <property type="entry name" value="ANK_REPEAT"/>
    <property type="match status" value="1"/>
</dbReference>
<dbReference type="InterPro" id="IPR002110">
    <property type="entry name" value="Ankyrin_rpt"/>
</dbReference>
<evidence type="ECO:0000256" key="5">
    <source>
        <dbReference type="ARBA" id="ARBA00022737"/>
    </source>
</evidence>
<dbReference type="GO" id="GO:0106274">
    <property type="term" value="F:NAD+-protein-arginine ADP-ribosyltransferase activity"/>
    <property type="evidence" value="ECO:0007669"/>
    <property type="project" value="UniProtKB-EC"/>
</dbReference>
<dbReference type="GO" id="GO:0016779">
    <property type="term" value="F:nucleotidyltransferase activity"/>
    <property type="evidence" value="ECO:0007669"/>
    <property type="project" value="UniProtKB-KW"/>
</dbReference>
<accession>A0A819R170</accession>
<keyword evidence="10" id="KW-1133">Transmembrane helix</keyword>
<evidence type="ECO:0000256" key="6">
    <source>
        <dbReference type="ARBA" id="ARBA00023043"/>
    </source>
</evidence>
<name>A0A819R170_9BILA</name>
<dbReference type="Proteomes" id="UP000663823">
    <property type="component" value="Unassembled WGS sequence"/>
</dbReference>
<dbReference type="SUPFAM" id="SSF56399">
    <property type="entry name" value="ADP-ribosylation"/>
    <property type="match status" value="1"/>
</dbReference>
<keyword evidence="10" id="KW-0812">Transmembrane</keyword>
<keyword evidence="4" id="KW-0548">Nucleotidyltransferase</keyword>
<evidence type="ECO:0000256" key="8">
    <source>
        <dbReference type="PROSITE-ProRule" id="PRU00023"/>
    </source>
</evidence>
<keyword evidence="3 9" id="KW-0808">Transferase</keyword>
<proteinExistence type="inferred from homology"/>
<sequence>MAISRVSKFFLACRNNDLYGVKRTINSISANEINQFEETSLGKSTALHAASYYGHHQAVEILLAFQADSTLRNFAGLTAYEEASTRDVVCAFRRYRMIDNTSNNRFSQVNSNLEWISYNPDMIKQASHYDKWLATGCNSMEFTIEDSIHFYLKVKEELKNDPDIDEVEKLFREAINRHDPRLIVKAYTLETRFYQVLNRDLAATSAHMLNQKFIFDAEIQPFWQSYGRIAAIIARHPDLHGYGIEGSFYRGMTLSIDDLLQYTDGVRILTKTFASCSHDSSVAEEFVTRDLDLKTEKCPVLCKYIVTNKRSALKIEDLSKYPGEKEVLIVPFCVFEVTKIRPKMFEWSTEDGTVIREEGLKIELQEWQYNLHQMMSEQAQSNRNDAILYINGQQSNDPFSRNVESRFSPSTNVTLSSQLLSELIDCHKKRLRKQLIYVLTIFGIFGLIGLILFGISYAVPKCEDYVREYSRTGTVLFVLGLTFAGSILLMFPLIICVWSCQMSKQWSDFNDNINREQVIVWRFDGEEWIRYLNYIHGPDRQWTDLAPLSSFCCRRESYERLLNRQYGHIVLYGNGFIIDELHFISFRMYSLLGIELANFGEYPTILGLRFHTFLKAGKNSRNVYFDLFAPSSVTQEQLLTIAQSYNRNISGYGGLNTALGGLQLATSVIQLAR</sequence>
<organism evidence="11 12">
    <name type="scientific">Rotaria sordida</name>
    <dbReference type="NCBI Taxonomy" id="392033"/>
    <lineage>
        <taxon>Eukaryota</taxon>
        <taxon>Metazoa</taxon>
        <taxon>Spiralia</taxon>
        <taxon>Gnathifera</taxon>
        <taxon>Rotifera</taxon>
        <taxon>Eurotatoria</taxon>
        <taxon>Bdelloidea</taxon>
        <taxon>Philodinida</taxon>
        <taxon>Philodinidae</taxon>
        <taxon>Rotaria</taxon>
    </lineage>
</organism>
<evidence type="ECO:0000256" key="1">
    <source>
        <dbReference type="ARBA" id="ARBA00009558"/>
    </source>
</evidence>
<evidence type="ECO:0000256" key="4">
    <source>
        <dbReference type="ARBA" id="ARBA00022695"/>
    </source>
</evidence>
<gene>
    <name evidence="11" type="ORF">OTI717_LOCUS30954</name>
</gene>
<dbReference type="Gene3D" id="1.25.40.20">
    <property type="entry name" value="Ankyrin repeat-containing domain"/>
    <property type="match status" value="1"/>
</dbReference>
<keyword evidence="10" id="KW-0472">Membrane</keyword>
<dbReference type="Pfam" id="PF01129">
    <property type="entry name" value="ART"/>
    <property type="match status" value="1"/>
</dbReference>
<feature type="transmembrane region" description="Helical" evidence="10">
    <location>
        <begin position="475"/>
        <end position="498"/>
    </location>
</feature>
<keyword evidence="9" id="KW-0520">NAD</keyword>
<dbReference type="InterPro" id="IPR000768">
    <property type="entry name" value="ART"/>
</dbReference>
<dbReference type="EC" id="2.4.2.31" evidence="9"/>
<keyword evidence="6 8" id="KW-0040">ANK repeat</keyword>
<keyword evidence="5" id="KW-0677">Repeat</keyword>
<dbReference type="Gene3D" id="3.90.176.10">
    <property type="entry name" value="Toxin ADP-ribosyltransferase, Chain A, domain 1"/>
    <property type="match status" value="1"/>
</dbReference>
<evidence type="ECO:0000256" key="10">
    <source>
        <dbReference type="SAM" id="Phobius"/>
    </source>
</evidence>
<protein>
    <recommendedName>
        <fullName evidence="9">NAD(P)(+)--arginine ADP-ribosyltransferase</fullName>
        <ecNumber evidence="9">2.4.2.31</ecNumber>
    </recommendedName>
    <alternativeName>
        <fullName evidence="9">Mono(ADP-ribosyl)transferase</fullName>
    </alternativeName>
</protein>
<evidence type="ECO:0000256" key="3">
    <source>
        <dbReference type="ARBA" id="ARBA00022679"/>
    </source>
</evidence>
<dbReference type="PANTHER" id="PTHR24171">
    <property type="entry name" value="ANKYRIN REPEAT DOMAIN-CONTAINING PROTEIN 39-RELATED"/>
    <property type="match status" value="1"/>
</dbReference>
<dbReference type="AlphaFoldDB" id="A0A819R170"/>
<keyword evidence="2 9" id="KW-0328">Glycosyltransferase</keyword>
<evidence type="ECO:0000256" key="7">
    <source>
        <dbReference type="ARBA" id="ARBA00047597"/>
    </source>
</evidence>
<comment type="similarity">
    <text evidence="1 9">Belongs to the Arg-specific ADP-ribosyltransferase family.</text>
</comment>
<dbReference type="Pfam" id="PF13857">
    <property type="entry name" value="Ank_5"/>
    <property type="match status" value="1"/>
</dbReference>
<dbReference type="PANTHER" id="PTHR24171:SF10">
    <property type="entry name" value="ANKYRIN REPEAT DOMAIN-CONTAINING PROTEIN 29-LIKE"/>
    <property type="match status" value="1"/>
</dbReference>